<dbReference type="OrthoDB" id="6643820at2759"/>
<dbReference type="SMR" id="A0A482X8A0"/>
<comment type="caution">
    <text evidence="2">The sequence shown here is derived from an EMBL/GenBank/DDBJ whole genome shotgun (WGS) entry which is preliminary data.</text>
</comment>
<gene>
    <name evidence="2" type="ORF">LSTR_LSTR000265</name>
</gene>
<evidence type="ECO:0000313" key="3">
    <source>
        <dbReference type="Proteomes" id="UP000291343"/>
    </source>
</evidence>
<name>A0A482X8A0_LAOST</name>
<accession>A0A482X8A0</accession>
<dbReference type="EMBL" id="QKKF02016774">
    <property type="protein sequence ID" value="RZF41551.1"/>
    <property type="molecule type" value="Genomic_DNA"/>
</dbReference>
<keyword evidence="3" id="KW-1185">Reference proteome</keyword>
<proteinExistence type="predicted"/>
<reference evidence="2 3" key="1">
    <citation type="journal article" date="2017" name="Gigascience">
        <title>Genome sequence of the small brown planthopper, Laodelphax striatellus.</title>
        <authorList>
            <person name="Zhu J."/>
            <person name="Jiang F."/>
            <person name="Wang X."/>
            <person name="Yang P."/>
            <person name="Bao Y."/>
            <person name="Zhao W."/>
            <person name="Wang W."/>
            <person name="Lu H."/>
            <person name="Wang Q."/>
            <person name="Cui N."/>
            <person name="Li J."/>
            <person name="Chen X."/>
            <person name="Luo L."/>
            <person name="Yu J."/>
            <person name="Kang L."/>
            <person name="Cui F."/>
        </authorList>
    </citation>
    <scope>NUCLEOTIDE SEQUENCE [LARGE SCALE GENOMIC DNA]</scope>
    <source>
        <strain evidence="2">Lst14</strain>
    </source>
</reference>
<dbReference type="Proteomes" id="UP000291343">
    <property type="component" value="Unassembled WGS sequence"/>
</dbReference>
<dbReference type="AlphaFoldDB" id="A0A482X8A0"/>
<sequence>MNKYRYGSYLDRFHHLYPNEEIIEKDLEPEEYVFYLIESKNDLSKVELTDHADPYLLERVGTFVRELYNQETKSEKLHSLQQASEFDNPIPSNDKPNELHYLSRRNESKDAGDETHIRGLGCSNILNNAGVSTLMNSSSTESGIGSIALVYEP</sequence>
<feature type="region of interest" description="Disordered" evidence="1">
    <location>
        <begin position="74"/>
        <end position="98"/>
    </location>
</feature>
<organism evidence="2 3">
    <name type="scientific">Laodelphax striatellus</name>
    <name type="common">Small brown planthopper</name>
    <name type="synonym">Delphax striatella</name>
    <dbReference type="NCBI Taxonomy" id="195883"/>
    <lineage>
        <taxon>Eukaryota</taxon>
        <taxon>Metazoa</taxon>
        <taxon>Ecdysozoa</taxon>
        <taxon>Arthropoda</taxon>
        <taxon>Hexapoda</taxon>
        <taxon>Insecta</taxon>
        <taxon>Pterygota</taxon>
        <taxon>Neoptera</taxon>
        <taxon>Paraneoptera</taxon>
        <taxon>Hemiptera</taxon>
        <taxon>Auchenorrhyncha</taxon>
        <taxon>Fulgoroidea</taxon>
        <taxon>Delphacidae</taxon>
        <taxon>Criomorphinae</taxon>
        <taxon>Laodelphax</taxon>
    </lineage>
</organism>
<protein>
    <submittedName>
        <fullName evidence="2">Uncharacterized protein</fullName>
    </submittedName>
</protein>
<evidence type="ECO:0000256" key="1">
    <source>
        <dbReference type="SAM" id="MobiDB-lite"/>
    </source>
</evidence>
<evidence type="ECO:0000313" key="2">
    <source>
        <dbReference type="EMBL" id="RZF41551.1"/>
    </source>
</evidence>
<dbReference type="InParanoid" id="A0A482X8A0"/>